<evidence type="ECO:0000256" key="3">
    <source>
        <dbReference type="SAM" id="SignalP"/>
    </source>
</evidence>
<evidence type="ECO:0000256" key="2">
    <source>
        <dbReference type="SAM" id="MobiDB-lite"/>
    </source>
</evidence>
<dbReference type="AlphaFoldDB" id="A0A518HXG6"/>
<sequence precursor="true">MKAIITAMLTCAVIFGLSAGATQFLLKKTPADLETTDPGDGSDPQGEFATDEAIDPQGDAVPVSFRPDNNVSVEAVLQMSDSIKRMEQELAEREERVKRDEMRVKLIFDDLATEQDELRAFSEGIDTKLDLLSRMTEELKSTLSDVEQEKAELEKLTKKSDTKKVNTVSSADTQADEVKGWFEGLQPEQAAEYIREFSNNGKMGFAASLLQKMPDRQKSKILGAMNDPILVNQLIEALTNK</sequence>
<feature type="coiled-coil region" evidence="1">
    <location>
        <begin position="129"/>
        <end position="166"/>
    </location>
</feature>
<dbReference type="RefSeq" id="WP_145389772.1">
    <property type="nucleotide sequence ID" value="NZ_CP037423.1"/>
</dbReference>
<evidence type="ECO:0008006" key="6">
    <source>
        <dbReference type="Google" id="ProtNLM"/>
    </source>
</evidence>
<dbReference type="Proteomes" id="UP000319004">
    <property type="component" value="Chromosome"/>
</dbReference>
<feature type="coiled-coil region" evidence="1">
    <location>
        <begin position="76"/>
        <end position="103"/>
    </location>
</feature>
<keyword evidence="1" id="KW-0175">Coiled coil</keyword>
<reference evidence="4 5" key="1">
    <citation type="submission" date="2019-03" db="EMBL/GenBank/DDBJ databases">
        <title>Deep-cultivation of Planctomycetes and their phenomic and genomic characterization uncovers novel biology.</title>
        <authorList>
            <person name="Wiegand S."/>
            <person name="Jogler M."/>
            <person name="Boedeker C."/>
            <person name="Pinto D."/>
            <person name="Vollmers J."/>
            <person name="Rivas-Marin E."/>
            <person name="Kohn T."/>
            <person name="Peeters S.H."/>
            <person name="Heuer A."/>
            <person name="Rast P."/>
            <person name="Oberbeckmann S."/>
            <person name="Bunk B."/>
            <person name="Jeske O."/>
            <person name="Meyerdierks A."/>
            <person name="Storesund J.E."/>
            <person name="Kallscheuer N."/>
            <person name="Luecker S."/>
            <person name="Lage O.M."/>
            <person name="Pohl T."/>
            <person name="Merkel B.J."/>
            <person name="Hornburger P."/>
            <person name="Mueller R.-W."/>
            <person name="Bruemmer F."/>
            <person name="Labrenz M."/>
            <person name="Spormann A.M."/>
            <person name="Op den Camp H."/>
            <person name="Overmann J."/>
            <person name="Amann R."/>
            <person name="Jetten M.S.M."/>
            <person name="Mascher T."/>
            <person name="Medema M.H."/>
            <person name="Devos D.P."/>
            <person name="Kaster A.-K."/>
            <person name="Ovreas L."/>
            <person name="Rohde M."/>
            <person name="Galperin M.Y."/>
            <person name="Jogler C."/>
        </authorList>
    </citation>
    <scope>NUCLEOTIDE SEQUENCE [LARGE SCALE GENOMIC DNA]</scope>
    <source>
        <strain evidence="4 5">Enr13</strain>
    </source>
</reference>
<dbReference type="OrthoDB" id="256564at2"/>
<keyword evidence="3" id="KW-0732">Signal</keyword>
<feature type="signal peptide" evidence="3">
    <location>
        <begin position="1"/>
        <end position="21"/>
    </location>
</feature>
<feature type="region of interest" description="Disordered" evidence="2">
    <location>
        <begin position="32"/>
        <end position="52"/>
    </location>
</feature>
<gene>
    <name evidence="4" type="ORF">Enr13x_54340</name>
</gene>
<proteinExistence type="predicted"/>
<accession>A0A518HXG6</accession>
<protein>
    <recommendedName>
        <fullName evidence="6">Magnesium transporter MgtE intracellular domain-containing protein</fullName>
    </recommendedName>
</protein>
<organism evidence="4 5">
    <name type="scientific">Stieleria neptunia</name>
    <dbReference type="NCBI Taxonomy" id="2527979"/>
    <lineage>
        <taxon>Bacteria</taxon>
        <taxon>Pseudomonadati</taxon>
        <taxon>Planctomycetota</taxon>
        <taxon>Planctomycetia</taxon>
        <taxon>Pirellulales</taxon>
        <taxon>Pirellulaceae</taxon>
        <taxon>Stieleria</taxon>
    </lineage>
</organism>
<evidence type="ECO:0000313" key="4">
    <source>
        <dbReference type="EMBL" id="QDV45555.1"/>
    </source>
</evidence>
<keyword evidence="5" id="KW-1185">Reference proteome</keyword>
<name>A0A518HXG6_9BACT</name>
<dbReference type="EMBL" id="CP037423">
    <property type="protein sequence ID" value="QDV45555.1"/>
    <property type="molecule type" value="Genomic_DNA"/>
</dbReference>
<evidence type="ECO:0000256" key="1">
    <source>
        <dbReference type="SAM" id="Coils"/>
    </source>
</evidence>
<feature type="chain" id="PRO_5022058501" description="Magnesium transporter MgtE intracellular domain-containing protein" evidence="3">
    <location>
        <begin position="22"/>
        <end position="241"/>
    </location>
</feature>
<evidence type="ECO:0000313" key="5">
    <source>
        <dbReference type="Proteomes" id="UP000319004"/>
    </source>
</evidence>
<dbReference type="KEGG" id="snep:Enr13x_54340"/>